<sequence length="692" mass="75577">MARIFPLIFGALVCLAIRSCQADGRVFVLEMQNVSKSGYEWARQACVAHSARLASTADLWHAILECSFSACTRGWMDGATVGTTICKGEGGSGLRTVDVKVQENIAEEDGIRLDAFCVKDKGKCSPCGAPPTFPHTHMQSQTGLELGDELVFVCESGYSLASGDTAFSLLCDSCGEWYGLVQLCVKDDAEAHQDYEDKFPNEDNIYTGSEREDSPAAGGEHEEEGEEEVEENVEEDEENEETPSEGNTEETDGEAGEGGEHGGAEETGGEEGGEVDEEKEEKENKDVHAGLVTNPPVSILSQKHLFWFPSEAFHDDEDHHGDTHASDHKHSGAKEADDVTGAGVVEEHEGHHHGDDHAEEEVPTTDEVLQHTDKSWLDGYPVDEEFTKSTEIGAEEKEAKEHSKEHSKEHELTKSEEEKEVQDVSKEHEPVKSGEEEEEEEEEEEGERENERATDSSEETFKEVIEQPDTAAEVHPTFFINVSDVTTESRFHHSTTEALNGEGPDSITPSGVGPYDMTADTTATTVVYPSTSTTPGFFHHVTLATESNEVTAIPEDITSVPYHATLSPDDVITAGDDLGTPLIFATVLPDDDDITTLSTDVPVLVHDFSGLDSDRHNLTKQSMPTEDPCESDTCPSSKSTSLVAIVTVVTIVAVAGLILGAWLFRRRQLKSSHYQFNGTNSHTQNFEMQQTV</sequence>
<dbReference type="Proteomes" id="UP001591681">
    <property type="component" value="Unassembled WGS sequence"/>
</dbReference>
<dbReference type="Gene3D" id="2.10.70.10">
    <property type="entry name" value="Complement Module, domain 1"/>
    <property type="match status" value="1"/>
</dbReference>
<evidence type="ECO:0000256" key="6">
    <source>
        <dbReference type="SAM" id="Phobius"/>
    </source>
</evidence>
<dbReference type="PROSITE" id="PS50963">
    <property type="entry name" value="LINK_2"/>
    <property type="match status" value="1"/>
</dbReference>
<gene>
    <name evidence="10" type="ORF">ACEWY4_024203</name>
</gene>
<dbReference type="SUPFAM" id="SSF57535">
    <property type="entry name" value="Complement control module/SCR domain"/>
    <property type="match status" value="1"/>
</dbReference>
<dbReference type="SMART" id="SM00032">
    <property type="entry name" value="CCP"/>
    <property type="match status" value="1"/>
</dbReference>
<comment type="caution">
    <text evidence="10">The sequence shown here is derived from an EMBL/GenBank/DDBJ whole genome shotgun (WGS) entry which is preliminary data.</text>
</comment>
<dbReference type="Pfam" id="PF00084">
    <property type="entry name" value="Sushi"/>
    <property type="match status" value="1"/>
</dbReference>
<evidence type="ECO:0000256" key="2">
    <source>
        <dbReference type="ARBA" id="ARBA00022729"/>
    </source>
</evidence>
<protein>
    <recommendedName>
        <fullName evidence="12">Sushi domain-containing protein 5</fullName>
    </recommendedName>
</protein>
<reference evidence="10 11" key="1">
    <citation type="submission" date="2024-09" db="EMBL/GenBank/DDBJ databases">
        <title>A chromosome-level genome assembly of Gray's grenadier anchovy, Coilia grayii.</title>
        <authorList>
            <person name="Fu Z."/>
        </authorList>
    </citation>
    <scope>NUCLEOTIDE SEQUENCE [LARGE SCALE GENOMIC DNA]</scope>
    <source>
        <strain evidence="10">G4</strain>
        <tissue evidence="10">Muscle</tissue>
    </source>
</reference>
<dbReference type="FunFam" id="2.10.70.10:FF:000050">
    <property type="entry name" value="sushi domain-containing protein 5"/>
    <property type="match status" value="1"/>
</dbReference>
<dbReference type="EMBL" id="JBHFQA010000021">
    <property type="protein sequence ID" value="KAL2080410.1"/>
    <property type="molecule type" value="Genomic_DNA"/>
</dbReference>
<keyword evidence="6" id="KW-0812">Transmembrane</keyword>
<name>A0ABD1J1M4_9TELE</name>
<evidence type="ECO:0000256" key="4">
    <source>
        <dbReference type="PROSITE-ProRule" id="PRU00302"/>
    </source>
</evidence>
<evidence type="ECO:0000259" key="8">
    <source>
        <dbReference type="PROSITE" id="PS50923"/>
    </source>
</evidence>
<evidence type="ECO:0000256" key="3">
    <source>
        <dbReference type="ARBA" id="ARBA00023157"/>
    </source>
</evidence>
<dbReference type="InterPro" id="IPR000538">
    <property type="entry name" value="Link_dom"/>
</dbReference>
<evidence type="ECO:0000256" key="7">
    <source>
        <dbReference type="SAM" id="SignalP"/>
    </source>
</evidence>
<evidence type="ECO:0000256" key="1">
    <source>
        <dbReference type="ARBA" id="ARBA00022659"/>
    </source>
</evidence>
<feature type="compositionally biased region" description="Acidic residues" evidence="5">
    <location>
        <begin position="221"/>
        <end position="257"/>
    </location>
</feature>
<keyword evidence="1 4" id="KW-0768">Sushi</keyword>
<evidence type="ECO:0000256" key="5">
    <source>
        <dbReference type="SAM" id="MobiDB-lite"/>
    </source>
</evidence>
<feature type="compositionally biased region" description="Basic and acidic residues" evidence="5">
    <location>
        <begin position="313"/>
        <end position="337"/>
    </location>
</feature>
<feature type="compositionally biased region" description="Basic and acidic residues" evidence="5">
    <location>
        <begin position="345"/>
        <end position="356"/>
    </location>
</feature>
<dbReference type="CDD" id="cd00033">
    <property type="entry name" value="CCP"/>
    <property type="match status" value="1"/>
</dbReference>
<feature type="compositionally biased region" description="Basic and acidic residues" evidence="5">
    <location>
        <begin position="449"/>
        <end position="461"/>
    </location>
</feature>
<dbReference type="InterPro" id="IPR016186">
    <property type="entry name" value="C-type_lectin-like/link_sf"/>
</dbReference>
<dbReference type="SUPFAM" id="SSF56436">
    <property type="entry name" value="C-type lectin-like"/>
    <property type="match status" value="1"/>
</dbReference>
<feature type="region of interest" description="Disordered" evidence="5">
    <location>
        <begin position="491"/>
        <end position="513"/>
    </location>
</feature>
<dbReference type="InterPro" id="IPR053298">
    <property type="entry name" value="Sushi_domain_protein"/>
</dbReference>
<organism evidence="10 11">
    <name type="scientific">Coilia grayii</name>
    <name type="common">Gray's grenadier anchovy</name>
    <dbReference type="NCBI Taxonomy" id="363190"/>
    <lineage>
        <taxon>Eukaryota</taxon>
        <taxon>Metazoa</taxon>
        <taxon>Chordata</taxon>
        <taxon>Craniata</taxon>
        <taxon>Vertebrata</taxon>
        <taxon>Euteleostomi</taxon>
        <taxon>Actinopterygii</taxon>
        <taxon>Neopterygii</taxon>
        <taxon>Teleostei</taxon>
        <taxon>Clupei</taxon>
        <taxon>Clupeiformes</taxon>
        <taxon>Clupeoidei</taxon>
        <taxon>Engraulidae</taxon>
        <taxon>Coilinae</taxon>
        <taxon>Coilia</taxon>
    </lineage>
</organism>
<keyword evidence="6" id="KW-0472">Membrane</keyword>
<dbReference type="InterPro" id="IPR016187">
    <property type="entry name" value="CTDL_fold"/>
</dbReference>
<dbReference type="Pfam" id="PF00193">
    <property type="entry name" value="Xlink"/>
    <property type="match status" value="1"/>
</dbReference>
<feature type="signal peptide" evidence="7">
    <location>
        <begin position="1"/>
        <end position="22"/>
    </location>
</feature>
<keyword evidence="2 7" id="KW-0732">Signal</keyword>
<feature type="domain" description="Link" evidence="9">
    <location>
        <begin position="25"/>
        <end position="119"/>
    </location>
</feature>
<evidence type="ECO:0000313" key="10">
    <source>
        <dbReference type="EMBL" id="KAL2080410.1"/>
    </source>
</evidence>
<keyword evidence="3" id="KW-1015">Disulfide bond</keyword>
<evidence type="ECO:0000313" key="11">
    <source>
        <dbReference type="Proteomes" id="UP001591681"/>
    </source>
</evidence>
<evidence type="ECO:0000259" key="9">
    <source>
        <dbReference type="PROSITE" id="PS50963"/>
    </source>
</evidence>
<feature type="compositionally biased region" description="Acidic residues" evidence="5">
    <location>
        <begin position="435"/>
        <end position="448"/>
    </location>
</feature>
<dbReference type="PROSITE" id="PS50923">
    <property type="entry name" value="SUSHI"/>
    <property type="match status" value="1"/>
</dbReference>
<feature type="domain" description="Sushi" evidence="8">
    <location>
        <begin position="125"/>
        <end position="186"/>
    </location>
</feature>
<proteinExistence type="predicted"/>
<feature type="compositionally biased region" description="Acidic residues" evidence="5">
    <location>
        <begin position="267"/>
        <end position="280"/>
    </location>
</feature>
<dbReference type="InterPro" id="IPR035976">
    <property type="entry name" value="Sushi/SCR/CCP_sf"/>
</dbReference>
<keyword evidence="6" id="KW-1133">Transmembrane helix</keyword>
<dbReference type="PANTHER" id="PTHR32493">
    <property type="entry name" value="SUSHI DOMAIN-CONTAINING PROTEIN 5"/>
    <property type="match status" value="1"/>
</dbReference>
<evidence type="ECO:0008006" key="12">
    <source>
        <dbReference type="Google" id="ProtNLM"/>
    </source>
</evidence>
<dbReference type="PANTHER" id="PTHR32493:SF0">
    <property type="entry name" value="SUSHI DOMAIN-CONTAINING PROTEIN 5"/>
    <property type="match status" value="1"/>
</dbReference>
<keyword evidence="11" id="KW-1185">Reference proteome</keyword>
<feature type="compositionally biased region" description="Basic and acidic residues" evidence="5">
    <location>
        <begin position="394"/>
        <end position="434"/>
    </location>
</feature>
<dbReference type="SMART" id="SM00445">
    <property type="entry name" value="LINK"/>
    <property type="match status" value="1"/>
</dbReference>
<feature type="region of interest" description="Disordered" evidence="5">
    <location>
        <begin position="195"/>
        <end position="296"/>
    </location>
</feature>
<dbReference type="InterPro" id="IPR000436">
    <property type="entry name" value="Sushi_SCR_CCP_dom"/>
</dbReference>
<dbReference type="Gene3D" id="3.10.100.10">
    <property type="entry name" value="Mannose-Binding Protein A, subunit A"/>
    <property type="match status" value="1"/>
</dbReference>
<feature type="transmembrane region" description="Helical" evidence="6">
    <location>
        <begin position="642"/>
        <end position="664"/>
    </location>
</feature>
<dbReference type="AlphaFoldDB" id="A0ABD1J1M4"/>
<feature type="chain" id="PRO_5044828061" description="Sushi domain-containing protein 5" evidence="7">
    <location>
        <begin position="23"/>
        <end position="692"/>
    </location>
</feature>
<feature type="region of interest" description="Disordered" evidence="5">
    <location>
        <begin position="313"/>
        <end position="461"/>
    </location>
</feature>
<comment type="caution">
    <text evidence="4">Lacks conserved residue(s) required for the propagation of feature annotation.</text>
</comment>
<accession>A0ABD1J1M4</accession>